<feature type="domain" description="DNA polymerase III beta sliding clamp N-terminal" evidence="11">
    <location>
        <begin position="1"/>
        <end position="126"/>
    </location>
</feature>
<keyword evidence="7 10" id="KW-0235">DNA replication</keyword>
<dbReference type="Pfam" id="PF02767">
    <property type="entry name" value="DNA_pol3_beta_2"/>
    <property type="match status" value="1"/>
</dbReference>
<dbReference type="GO" id="GO:0009360">
    <property type="term" value="C:DNA polymerase III complex"/>
    <property type="evidence" value="ECO:0007669"/>
    <property type="project" value="InterPro"/>
</dbReference>
<dbReference type="SMART" id="SM00480">
    <property type="entry name" value="POL3Bc"/>
    <property type="match status" value="1"/>
</dbReference>
<evidence type="ECO:0000256" key="2">
    <source>
        <dbReference type="ARBA" id="ARBA00010752"/>
    </source>
</evidence>
<dbReference type="GO" id="GO:0003887">
    <property type="term" value="F:DNA-directed DNA polymerase activity"/>
    <property type="evidence" value="ECO:0007669"/>
    <property type="project" value="UniProtKB-UniRule"/>
</dbReference>
<dbReference type="OrthoDB" id="8421503at2"/>
<keyword evidence="5 10" id="KW-0808">Transferase</keyword>
<feature type="domain" description="DNA polymerase III beta sliding clamp central" evidence="12">
    <location>
        <begin position="137"/>
        <end position="247"/>
    </location>
</feature>
<dbReference type="Gene3D" id="3.10.150.10">
    <property type="entry name" value="DNA Polymerase III, subunit A, domain 2"/>
    <property type="match status" value="1"/>
</dbReference>
<dbReference type="EMBL" id="FUWY01000001">
    <property type="protein sequence ID" value="SJZ45386.1"/>
    <property type="molecule type" value="Genomic_DNA"/>
</dbReference>
<dbReference type="InterPro" id="IPR022634">
    <property type="entry name" value="DNA_polIII_beta_N"/>
</dbReference>
<dbReference type="InterPro" id="IPR022635">
    <property type="entry name" value="DNA_polIII_beta_C"/>
</dbReference>
<dbReference type="PANTHER" id="PTHR30478:SF0">
    <property type="entry name" value="BETA SLIDING CLAMP"/>
    <property type="match status" value="1"/>
</dbReference>
<evidence type="ECO:0000313" key="15">
    <source>
        <dbReference type="Proteomes" id="UP000243297"/>
    </source>
</evidence>
<dbReference type="GO" id="GO:0008408">
    <property type="term" value="F:3'-5' exonuclease activity"/>
    <property type="evidence" value="ECO:0007669"/>
    <property type="project" value="InterPro"/>
</dbReference>
<evidence type="ECO:0000256" key="5">
    <source>
        <dbReference type="ARBA" id="ARBA00022679"/>
    </source>
</evidence>
<evidence type="ECO:0000256" key="6">
    <source>
        <dbReference type="ARBA" id="ARBA00022695"/>
    </source>
</evidence>
<dbReference type="SUPFAM" id="SSF55979">
    <property type="entry name" value="DNA clamp"/>
    <property type="match status" value="3"/>
</dbReference>
<dbReference type="NCBIfam" id="TIGR00663">
    <property type="entry name" value="dnan"/>
    <property type="match status" value="1"/>
</dbReference>
<evidence type="ECO:0000256" key="9">
    <source>
        <dbReference type="ARBA" id="ARBA00023125"/>
    </source>
</evidence>
<dbReference type="Gene3D" id="3.70.10.10">
    <property type="match status" value="1"/>
</dbReference>
<protein>
    <recommendedName>
        <fullName evidence="3 10">Beta sliding clamp</fullName>
    </recommendedName>
</protein>
<dbReference type="GO" id="GO:0003677">
    <property type="term" value="F:DNA binding"/>
    <property type="evidence" value="ECO:0007669"/>
    <property type="project" value="UniProtKB-UniRule"/>
</dbReference>
<evidence type="ECO:0000313" key="14">
    <source>
        <dbReference type="EMBL" id="SJZ45386.1"/>
    </source>
</evidence>
<dbReference type="Pfam" id="PF02768">
    <property type="entry name" value="DNA_pol3_beta_3"/>
    <property type="match status" value="1"/>
</dbReference>
<keyword evidence="15" id="KW-1185">Reference proteome</keyword>
<evidence type="ECO:0000259" key="13">
    <source>
        <dbReference type="Pfam" id="PF02768"/>
    </source>
</evidence>
<comment type="subunit">
    <text evidence="10">Forms a ring-shaped head-to-tail homodimer around DNA.</text>
</comment>
<evidence type="ECO:0000259" key="11">
    <source>
        <dbReference type="Pfam" id="PF00712"/>
    </source>
</evidence>
<keyword evidence="4 10" id="KW-0963">Cytoplasm</keyword>
<accession>A0A1T4KSI7</accession>
<keyword evidence="6 10" id="KW-0548">Nucleotidyltransferase</keyword>
<dbReference type="GO" id="GO:0006271">
    <property type="term" value="P:DNA strand elongation involved in DNA replication"/>
    <property type="evidence" value="ECO:0007669"/>
    <property type="project" value="TreeGrafter"/>
</dbReference>
<comment type="similarity">
    <text evidence="2 10">Belongs to the beta sliding clamp family.</text>
</comment>
<dbReference type="InterPro" id="IPR022637">
    <property type="entry name" value="DNA_polIII_beta_cen"/>
</dbReference>
<dbReference type="AlphaFoldDB" id="A0A1T4KSI7"/>
<proteinExistence type="inferred from homology"/>
<evidence type="ECO:0000256" key="8">
    <source>
        <dbReference type="ARBA" id="ARBA00022932"/>
    </source>
</evidence>
<keyword evidence="9" id="KW-0238">DNA-binding</keyword>
<dbReference type="PIRSF" id="PIRSF000804">
    <property type="entry name" value="DNA_pol_III_b"/>
    <property type="match status" value="1"/>
</dbReference>
<dbReference type="InterPro" id="IPR001001">
    <property type="entry name" value="DNA_polIII_beta"/>
</dbReference>
<dbReference type="PANTHER" id="PTHR30478">
    <property type="entry name" value="DNA POLYMERASE III SUBUNIT BETA"/>
    <property type="match status" value="1"/>
</dbReference>
<dbReference type="GO" id="GO:0005737">
    <property type="term" value="C:cytoplasm"/>
    <property type="evidence" value="ECO:0007669"/>
    <property type="project" value="UniProtKB-SubCell"/>
</dbReference>
<keyword evidence="8 10" id="KW-0239">DNA-directed DNA polymerase</keyword>
<comment type="function">
    <text evidence="10">Confers DNA tethering and processivity to DNA polymerases and other proteins. Acts as a clamp, forming a ring around DNA (a reaction catalyzed by the clamp-loading complex) which diffuses in an ATP-independent manner freely and bidirectionally along dsDNA. Initially characterized for its ability to contact the catalytic subunit of DNA polymerase III (Pol III), a complex, multichain enzyme responsible for most of the replicative synthesis in bacteria; Pol III exhibits 3'-5' exonuclease proofreading activity. The beta chain is required for initiation of replication as well as for processivity of DNA replication.</text>
</comment>
<dbReference type="Proteomes" id="UP000243297">
    <property type="component" value="Unassembled WGS sequence"/>
</dbReference>
<gene>
    <name evidence="14" type="ORF">SAMN02745191_0684</name>
</gene>
<dbReference type="CDD" id="cd00140">
    <property type="entry name" value="beta_clamp"/>
    <property type="match status" value="1"/>
</dbReference>
<evidence type="ECO:0000256" key="4">
    <source>
        <dbReference type="ARBA" id="ARBA00022490"/>
    </source>
</evidence>
<sequence length="373" mass="41561">MNFKVSKRIFYNALQVVSRAISANSPLPSLSGIKIEVNDDHIILTGSDSDISIQKILNNDDEDLNLIVKETGSIVIEAKYILEIVRKIDADEINFEIVDGSLTKISGLSAEYKINGMRSSDYPAIDFSKPSQQFDMDADVLMKVINQTSFATSDKETRPVLTGVNFRCKGGKLECVATDSYRLARKEIELEGDNNFNITIPAKSLNEIVKTIDKDGKVNVCVSDKKAQFWISNTLIQTRLIDGSYPETERLVPTEFLHEMIVDSRDILNAIDRASFIKNEGISIVKLSADSKEVVISSKSQEVGSSTERLNVISYTGDPIEISFSGRYVFEAIRTLSTTTVKIQFSGEMKPFVIKNNEDDSILQLVLPVRTYS</sequence>
<evidence type="ECO:0000256" key="3">
    <source>
        <dbReference type="ARBA" id="ARBA00021035"/>
    </source>
</evidence>
<evidence type="ECO:0000256" key="7">
    <source>
        <dbReference type="ARBA" id="ARBA00022705"/>
    </source>
</evidence>
<dbReference type="STRING" id="118967.SAMN02745191_0684"/>
<name>A0A1T4KSI7_9FIRM</name>
<organism evidence="14 15">
    <name type="scientific">Anaerorhabdus furcosa</name>
    <dbReference type="NCBI Taxonomy" id="118967"/>
    <lineage>
        <taxon>Bacteria</taxon>
        <taxon>Bacillati</taxon>
        <taxon>Bacillota</taxon>
        <taxon>Erysipelotrichia</taxon>
        <taxon>Erysipelotrichales</taxon>
        <taxon>Erysipelotrichaceae</taxon>
        <taxon>Anaerorhabdus</taxon>
    </lineage>
</organism>
<evidence type="ECO:0000259" key="12">
    <source>
        <dbReference type="Pfam" id="PF02767"/>
    </source>
</evidence>
<evidence type="ECO:0000256" key="1">
    <source>
        <dbReference type="ARBA" id="ARBA00004496"/>
    </source>
</evidence>
<evidence type="ECO:0000256" key="10">
    <source>
        <dbReference type="PIRNR" id="PIRNR000804"/>
    </source>
</evidence>
<dbReference type="RefSeq" id="WP_078711104.1">
    <property type="nucleotide sequence ID" value="NZ_FUWY01000001.1"/>
</dbReference>
<feature type="domain" description="DNA polymerase III beta sliding clamp C-terminal" evidence="13">
    <location>
        <begin position="250"/>
        <end position="370"/>
    </location>
</feature>
<dbReference type="InterPro" id="IPR046938">
    <property type="entry name" value="DNA_clamp_sf"/>
</dbReference>
<dbReference type="Pfam" id="PF00712">
    <property type="entry name" value="DNA_pol3_beta"/>
    <property type="match status" value="1"/>
</dbReference>
<reference evidence="15" key="1">
    <citation type="submission" date="2017-02" db="EMBL/GenBank/DDBJ databases">
        <authorList>
            <person name="Varghese N."/>
            <person name="Submissions S."/>
        </authorList>
    </citation>
    <scope>NUCLEOTIDE SEQUENCE [LARGE SCALE GENOMIC DNA]</scope>
    <source>
        <strain evidence="15">ATCC 25662</strain>
    </source>
</reference>
<comment type="subcellular location">
    <subcellularLocation>
        <location evidence="1 10">Cytoplasm</location>
    </subcellularLocation>
</comment>